<dbReference type="Proteomes" id="UP000248557">
    <property type="component" value="Unassembled WGS sequence"/>
</dbReference>
<comment type="caution">
    <text evidence="3">The sequence shown here is derived from an EMBL/GenBank/DDBJ whole genome shotgun (WGS) entry which is preliminary data.</text>
</comment>
<feature type="transmembrane region" description="Helical" evidence="1">
    <location>
        <begin position="7"/>
        <end position="28"/>
    </location>
</feature>
<dbReference type="Pfam" id="PF07760">
    <property type="entry name" value="DUF1616"/>
    <property type="match status" value="1"/>
</dbReference>
<evidence type="ECO:0000256" key="1">
    <source>
        <dbReference type="SAM" id="Phobius"/>
    </source>
</evidence>
<evidence type="ECO:0000313" key="3">
    <source>
        <dbReference type="EMBL" id="RAP03769.1"/>
    </source>
</evidence>
<dbReference type="InterPro" id="IPR011674">
    <property type="entry name" value="DUF1616"/>
</dbReference>
<accession>A0A328QAC6</accession>
<evidence type="ECO:0000313" key="4">
    <source>
        <dbReference type="Proteomes" id="UP000248557"/>
    </source>
</evidence>
<name>A0A328QAC6_9EURY</name>
<proteinExistence type="predicted"/>
<gene>
    <name evidence="3" type="ORF">CA615_00340</name>
</gene>
<reference evidence="3 4" key="1">
    <citation type="submission" date="2017-05" db="EMBL/GenBank/DDBJ databases">
        <title>Host range expansion of the Methanosphaera genus to humans and monogastric animals involves recent and extensive reduction in genome content.</title>
        <authorList>
            <person name="Hoedt E.C."/>
            <person name="Volmer J.G."/>
            <person name="Parks D.H."/>
            <person name="Rosewarne C.P."/>
            <person name="Denman S.E."/>
            <person name="Mcsweeney C.S."/>
            <person name="O Cuiv P."/>
            <person name="Hugenholtz P."/>
            <person name="Tyson G.W."/>
            <person name="Morrison M."/>
        </authorList>
    </citation>
    <scope>NUCLEOTIDE SEQUENCE [LARGE SCALE GENOMIC DNA]</scope>
    <source>
        <strain evidence="3 4">PA5</strain>
    </source>
</reference>
<protein>
    <recommendedName>
        <fullName evidence="2">DUF1616 domain-containing protein</fullName>
    </recommendedName>
</protein>
<keyword evidence="1" id="KW-1133">Transmembrane helix</keyword>
<dbReference type="RefSeq" id="WP_112149248.1">
    <property type="nucleotide sequence ID" value="NZ_CATZNA010000078.1"/>
</dbReference>
<evidence type="ECO:0000259" key="2">
    <source>
        <dbReference type="Pfam" id="PF07760"/>
    </source>
</evidence>
<keyword evidence="1" id="KW-0812">Transmembrane</keyword>
<dbReference type="EMBL" id="NGJK01000005">
    <property type="protein sequence ID" value="RAP03769.1"/>
    <property type="molecule type" value="Genomic_DNA"/>
</dbReference>
<feature type="domain" description="DUF1616" evidence="2">
    <location>
        <begin position="4"/>
        <end position="136"/>
    </location>
</feature>
<keyword evidence="1" id="KW-0472">Membrane</keyword>
<dbReference type="AlphaFoldDB" id="A0A328QAC6"/>
<organism evidence="3 4">
    <name type="scientific">Methanosphaera stadtmanae</name>
    <dbReference type="NCBI Taxonomy" id="2317"/>
    <lineage>
        <taxon>Archaea</taxon>
        <taxon>Methanobacteriati</taxon>
        <taxon>Methanobacteriota</taxon>
        <taxon>Methanomada group</taxon>
        <taxon>Methanobacteria</taxon>
        <taxon>Methanobacteriales</taxon>
        <taxon>Methanobacteriaceae</taxon>
        <taxon>Methanosphaera</taxon>
    </lineage>
</organism>
<sequence>MKLLDKIIKGILIIALIIAMISVIYLVVIHNPGEDYTEFYILDHNNNTTDYPTNMSQYSIGKINIGIKNQEHTDMNYTVKVKTNHTLLASYNKTLKDNEETITPYYIYSTTEIGMHELNIELYKGNITQPYRTLKLRYNVTK</sequence>